<accession>A0A0M0F8S5</accession>
<reference evidence="5 6" key="1">
    <citation type="journal article" date="2015" name="Sci. Rep.">
        <title>Functional and structural properties of a novel cellulosome-like multienzyme complex: efficient glycoside hydrolysis of water-insoluble 7-xylosyl-10-deacetylpaclitaxel.</title>
        <authorList>
            <person name="Dou T.Y."/>
            <person name="Luan H.W."/>
            <person name="Ge G.B."/>
            <person name="Dong M.M."/>
            <person name="Zou H.F."/>
            <person name="He Y.Q."/>
            <person name="Cui P."/>
            <person name="Wang J.Y."/>
            <person name="Hao D.C."/>
            <person name="Yang S.L."/>
            <person name="Yang L."/>
        </authorList>
    </citation>
    <scope>NUCLEOTIDE SEQUENCE [LARGE SCALE GENOMIC DNA]</scope>
    <source>
        <strain evidence="5 6">F16</strain>
    </source>
</reference>
<comment type="pathway">
    <text evidence="1">Cell wall biogenesis; cell wall polysaccharide biosynthesis.</text>
</comment>
<dbReference type="Pfam" id="PF13641">
    <property type="entry name" value="Glyco_tranf_2_3"/>
    <property type="match status" value="1"/>
</dbReference>
<evidence type="ECO:0000313" key="6">
    <source>
        <dbReference type="Proteomes" id="UP000037387"/>
    </source>
</evidence>
<keyword evidence="3" id="KW-0328">Glycosyltransferase</keyword>
<keyword evidence="4" id="KW-0808">Transferase</keyword>
<dbReference type="PANTHER" id="PTHR43179:SF12">
    <property type="entry name" value="GALACTOFURANOSYLTRANSFERASE GLFT2"/>
    <property type="match status" value="1"/>
</dbReference>
<dbReference type="EMBL" id="ATNL01000007">
    <property type="protein sequence ID" value="KON73969.1"/>
    <property type="molecule type" value="Genomic_DNA"/>
</dbReference>
<evidence type="ECO:0000256" key="2">
    <source>
        <dbReference type="ARBA" id="ARBA00006739"/>
    </source>
</evidence>
<dbReference type="GO" id="GO:0016757">
    <property type="term" value="F:glycosyltransferase activity"/>
    <property type="evidence" value="ECO:0007669"/>
    <property type="project" value="UniProtKB-KW"/>
</dbReference>
<protein>
    <recommendedName>
        <fullName evidence="7">Glycosyltransferase 2-like domain-containing protein</fullName>
    </recommendedName>
</protein>
<dbReference type="InterPro" id="IPR029044">
    <property type="entry name" value="Nucleotide-diphossugar_trans"/>
</dbReference>
<evidence type="ECO:0008006" key="7">
    <source>
        <dbReference type="Google" id="ProtNLM"/>
    </source>
</evidence>
<dbReference type="PANTHER" id="PTHR43179">
    <property type="entry name" value="RHAMNOSYLTRANSFERASE WBBL"/>
    <property type="match status" value="1"/>
</dbReference>
<comment type="similarity">
    <text evidence="2">Belongs to the glycosyltransferase 2 family.</text>
</comment>
<dbReference type="CDD" id="cd04185">
    <property type="entry name" value="GT_2_like_b"/>
    <property type="match status" value="1"/>
</dbReference>
<evidence type="ECO:0000256" key="3">
    <source>
        <dbReference type="ARBA" id="ARBA00022676"/>
    </source>
</evidence>
<dbReference type="SUPFAM" id="SSF53448">
    <property type="entry name" value="Nucleotide-diphospho-sugar transferases"/>
    <property type="match status" value="1"/>
</dbReference>
<dbReference type="RefSeq" id="WP_053370061.1">
    <property type="nucleotide sequence ID" value="NZ_KQ435289.1"/>
</dbReference>
<evidence type="ECO:0000256" key="1">
    <source>
        <dbReference type="ARBA" id="ARBA00004776"/>
    </source>
</evidence>
<proteinExistence type="inferred from homology"/>
<keyword evidence="6" id="KW-1185">Reference proteome</keyword>
<dbReference type="Proteomes" id="UP000037387">
    <property type="component" value="Unassembled WGS sequence"/>
</dbReference>
<name>A0A0M0F8S5_CELCE</name>
<comment type="caution">
    <text evidence="5">The sequence shown here is derived from an EMBL/GenBank/DDBJ whole genome shotgun (WGS) entry which is preliminary data.</text>
</comment>
<evidence type="ECO:0000313" key="5">
    <source>
        <dbReference type="EMBL" id="KON73969.1"/>
    </source>
</evidence>
<evidence type="ECO:0000256" key="4">
    <source>
        <dbReference type="ARBA" id="ARBA00022679"/>
    </source>
</evidence>
<dbReference type="Gene3D" id="3.90.550.10">
    <property type="entry name" value="Spore Coat Polysaccharide Biosynthesis Protein SpsA, Chain A"/>
    <property type="match status" value="1"/>
</dbReference>
<dbReference type="PATRIC" id="fig|1350482.3.peg.1533"/>
<sequence>MPADPRTASESPRVVAVVVAYNRRDLLVEALDALAAQTRPVDQVVVVDNRSDDDSAVVAAEHPVGADVVELSRNTGGAGGFAVGLAHAVDVLDADLVWLMDDDTIPTPDALRALLEARDEYPGPVALLGSRVVWHDGRDHPMNTPRVRPGASGAEIAAARAARAVPVRSSSFVSMLVDARAVRHHGLPVADYFIWNDDFEYSARLLRRGTGLSVPASVVEHRTKAFGSTDADPGERFYYEVRNKIWMITRSSSLDPVERLLYSGASVRRWARTFLRSERRDVLLRAGARGLRDGVLRAPRPSAQVLDGSGPEARSVAAVDAGAAGAR</sequence>
<gene>
    <name evidence="5" type="ORF">M768_07635</name>
</gene>
<dbReference type="AlphaFoldDB" id="A0A0M0F8S5"/>
<organism evidence="5 6">
    <name type="scientific">Cellulosimicrobium cellulans F16</name>
    <dbReference type="NCBI Taxonomy" id="1350482"/>
    <lineage>
        <taxon>Bacteria</taxon>
        <taxon>Bacillati</taxon>
        <taxon>Actinomycetota</taxon>
        <taxon>Actinomycetes</taxon>
        <taxon>Micrococcales</taxon>
        <taxon>Promicromonosporaceae</taxon>
        <taxon>Cellulosimicrobium</taxon>
    </lineage>
</organism>